<dbReference type="InterPro" id="IPR037171">
    <property type="entry name" value="NagB/RpiA_transferase-like"/>
</dbReference>
<keyword evidence="4" id="KW-1185">Reference proteome</keyword>
<dbReference type="PANTHER" id="PTHR13707:SF23">
    <property type="entry name" value="SUCCINYL-COA:3-KETOACID-COENZYME A TRANSFERASE"/>
    <property type="match status" value="1"/>
</dbReference>
<dbReference type="EMBL" id="QVTE01000051">
    <property type="protein sequence ID" value="RFU66448.1"/>
    <property type="molecule type" value="Genomic_DNA"/>
</dbReference>
<dbReference type="AlphaFoldDB" id="A0A372LL57"/>
<comment type="similarity">
    <text evidence="1">Belongs to the 3-oxoacid CoA-transferase subunit B family.</text>
</comment>
<dbReference type="SUPFAM" id="SSF100950">
    <property type="entry name" value="NagB/RpiA/CoA transferase-like"/>
    <property type="match status" value="1"/>
</dbReference>
<dbReference type="SMART" id="SM00882">
    <property type="entry name" value="CoA_trans"/>
    <property type="match status" value="1"/>
</dbReference>
<evidence type="ECO:0000313" key="4">
    <source>
        <dbReference type="Proteomes" id="UP000264541"/>
    </source>
</evidence>
<accession>A0A372LL57</accession>
<dbReference type="PANTHER" id="PTHR13707">
    <property type="entry name" value="KETOACID-COENZYME A TRANSFERASE"/>
    <property type="match status" value="1"/>
</dbReference>
<dbReference type="Pfam" id="PF01144">
    <property type="entry name" value="CoA_trans"/>
    <property type="match status" value="1"/>
</dbReference>
<evidence type="ECO:0000256" key="1">
    <source>
        <dbReference type="ARBA" id="ARBA00007047"/>
    </source>
</evidence>
<dbReference type="RefSeq" id="WP_117328032.1">
    <property type="nucleotide sequence ID" value="NZ_QVTE01000051.1"/>
</dbReference>
<dbReference type="InterPro" id="IPR012791">
    <property type="entry name" value="3-oxoacid_CoA-transf_B"/>
</dbReference>
<gene>
    <name evidence="3" type="ORF">D0469_17625</name>
</gene>
<dbReference type="NCBIfam" id="TIGR02428">
    <property type="entry name" value="pcaJ_scoB_fam"/>
    <property type="match status" value="1"/>
</dbReference>
<proteinExistence type="inferred from homology"/>
<dbReference type="InterPro" id="IPR004165">
    <property type="entry name" value="CoA_trans_fam_I"/>
</dbReference>
<dbReference type="OrthoDB" id="9778604at2"/>
<dbReference type="Gene3D" id="3.40.1080.10">
    <property type="entry name" value="Glutaconate Coenzyme A-transferase"/>
    <property type="match status" value="1"/>
</dbReference>
<protein>
    <submittedName>
        <fullName evidence="3">CoA transferase subunit B</fullName>
    </submittedName>
</protein>
<organism evidence="3 4">
    <name type="scientific">Peribacillus saganii</name>
    <dbReference type="NCBI Taxonomy" id="2303992"/>
    <lineage>
        <taxon>Bacteria</taxon>
        <taxon>Bacillati</taxon>
        <taxon>Bacillota</taxon>
        <taxon>Bacilli</taxon>
        <taxon>Bacillales</taxon>
        <taxon>Bacillaceae</taxon>
        <taxon>Peribacillus</taxon>
    </lineage>
</organism>
<name>A0A372LL57_9BACI</name>
<sequence length="221" mass="23376">MGLGAEIRNKIAKRAAEEIEHGMLVNLGIGIPSLVPNHLPSGKTVMFHAENGITGMGPSPVKGQEDSNLCNAGGYPVTLQEGASYCDSATAFGMIRSGKIDITILGALQVSGSGDLANWIVPGKRVPGMGGAMDLAAKAKKVIVVMNHCDKNGSSKIVEVCTLPLTAKSCVQMVITEMAVFEVTPEGLLLSDIFSHYSVDEIRVRTEVQFGISESLRTLTY</sequence>
<dbReference type="GO" id="GO:0008260">
    <property type="term" value="F:succinyl-CoA:3-oxo-acid CoA-transferase activity"/>
    <property type="evidence" value="ECO:0007669"/>
    <property type="project" value="TreeGrafter"/>
</dbReference>
<keyword evidence="2 3" id="KW-0808">Transferase</keyword>
<comment type="caution">
    <text evidence="3">The sequence shown here is derived from an EMBL/GenBank/DDBJ whole genome shotgun (WGS) entry which is preliminary data.</text>
</comment>
<reference evidence="3 4" key="1">
    <citation type="submission" date="2018-08" db="EMBL/GenBank/DDBJ databases">
        <title>Bacillus chawlae sp. nov., Bacillus glennii sp. nov., and Bacillus saganii sp. nov. Isolated from the Vehicle Assembly Building at Kennedy Space Center where the Viking Spacecraft were Assembled.</title>
        <authorList>
            <person name="Seuylemezian A."/>
            <person name="Vaishampayan P."/>
        </authorList>
    </citation>
    <scope>NUCLEOTIDE SEQUENCE [LARGE SCALE GENOMIC DNA]</scope>
    <source>
        <strain evidence="3 4">V47-23a</strain>
    </source>
</reference>
<evidence type="ECO:0000313" key="3">
    <source>
        <dbReference type="EMBL" id="RFU66448.1"/>
    </source>
</evidence>
<evidence type="ECO:0000256" key="2">
    <source>
        <dbReference type="ARBA" id="ARBA00022679"/>
    </source>
</evidence>
<dbReference type="Proteomes" id="UP000264541">
    <property type="component" value="Unassembled WGS sequence"/>
</dbReference>